<dbReference type="Proteomes" id="UP000664417">
    <property type="component" value="Unassembled WGS sequence"/>
</dbReference>
<dbReference type="PANTHER" id="PTHR37167">
    <property type="entry name" value="1,4-DIHYDROXY-6-NAPHTOATE SYNTHASE"/>
    <property type="match status" value="1"/>
</dbReference>
<feature type="active site" description="Proton acceptor" evidence="4">
    <location>
        <position position="144"/>
    </location>
</feature>
<keyword evidence="3 4" id="KW-0456">Lyase</keyword>
<dbReference type="InterPro" id="IPR003773">
    <property type="entry name" value="Menaquinone_biosynth"/>
</dbReference>
<dbReference type="UniPathway" id="UPA00079"/>
<dbReference type="Gene3D" id="3.40.190.10">
    <property type="entry name" value="Periplasmic binding protein-like II"/>
    <property type="match status" value="2"/>
</dbReference>
<dbReference type="InterPro" id="IPR030869">
    <property type="entry name" value="MqnD"/>
</dbReference>
<comment type="pathway">
    <text evidence="1 4">Quinol/quinone metabolism; menaquinone biosynthesis.</text>
</comment>
<comment type="function">
    <text evidence="4">Catalyzes the conversion of cyclic dehypoxanthine futalosine (cyclic DHFL) into 1,4-dihydroxy-6-naphthoate, a step in the biosynthesis of menaquinone (MK, vitamin K2).</text>
</comment>
<proteinExistence type="inferred from homology"/>
<dbReference type="SUPFAM" id="SSF53850">
    <property type="entry name" value="Periplasmic binding protein-like II"/>
    <property type="match status" value="1"/>
</dbReference>
<gene>
    <name evidence="4" type="primary">mqnD</name>
    <name evidence="5" type="ORF">J3U88_00375</name>
</gene>
<accession>A0A8J7U0B4</accession>
<dbReference type="HAMAP" id="MF_00996">
    <property type="entry name" value="MqnD"/>
    <property type="match status" value="1"/>
</dbReference>
<keyword evidence="2 4" id="KW-0474">Menaquinone biosynthesis</keyword>
<evidence type="ECO:0000313" key="5">
    <source>
        <dbReference type="EMBL" id="MBO1316893.1"/>
    </source>
</evidence>
<feature type="binding site" evidence="4">
    <location>
        <begin position="105"/>
        <end position="106"/>
    </location>
    <ligand>
        <name>substrate</name>
    </ligand>
</feature>
<evidence type="ECO:0000313" key="6">
    <source>
        <dbReference type="Proteomes" id="UP000664417"/>
    </source>
</evidence>
<feature type="binding site" evidence="4">
    <location>
        <begin position="53"/>
        <end position="55"/>
    </location>
    <ligand>
        <name>substrate</name>
    </ligand>
</feature>
<organism evidence="5 6">
    <name type="scientific">Acanthopleuribacter pedis</name>
    <dbReference type="NCBI Taxonomy" id="442870"/>
    <lineage>
        <taxon>Bacteria</taxon>
        <taxon>Pseudomonadati</taxon>
        <taxon>Acidobacteriota</taxon>
        <taxon>Holophagae</taxon>
        <taxon>Acanthopleuribacterales</taxon>
        <taxon>Acanthopleuribacteraceae</taxon>
        <taxon>Acanthopleuribacter</taxon>
    </lineage>
</organism>
<evidence type="ECO:0000256" key="1">
    <source>
        <dbReference type="ARBA" id="ARBA00004863"/>
    </source>
</evidence>
<evidence type="ECO:0000256" key="2">
    <source>
        <dbReference type="ARBA" id="ARBA00022428"/>
    </source>
</evidence>
<dbReference type="GO" id="GO:0009234">
    <property type="term" value="P:menaquinone biosynthetic process"/>
    <property type="evidence" value="ECO:0007669"/>
    <property type="project" value="UniProtKB-UniRule"/>
</dbReference>
<reference evidence="5" key="1">
    <citation type="submission" date="2021-03" db="EMBL/GenBank/DDBJ databases">
        <authorList>
            <person name="Wang G."/>
        </authorList>
    </citation>
    <scope>NUCLEOTIDE SEQUENCE</scope>
    <source>
        <strain evidence="5">KCTC 12899</strain>
    </source>
</reference>
<protein>
    <recommendedName>
        <fullName evidence="4">1,4-dihydroxy-6-naphtoate synthase</fullName>
        <ecNumber evidence="4">4.1.99.29</ecNumber>
    </recommendedName>
    <alternativeName>
        <fullName evidence="4">Menaquinone biosynthetic enzyme MqnD</fullName>
    </alternativeName>
</protein>
<dbReference type="GO" id="GO:0016830">
    <property type="term" value="F:carbon-carbon lyase activity"/>
    <property type="evidence" value="ECO:0007669"/>
    <property type="project" value="UniProtKB-UniRule"/>
</dbReference>
<evidence type="ECO:0000256" key="3">
    <source>
        <dbReference type="ARBA" id="ARBA00023239"/>
    </source>
</evidence>
<dbReference type="CDD" id="cd13635">
    <property type="entry name" value="PBP2_Ttha1568_Mqnd"/>
    <property type="match status" value="1"/>
</dbReference>
<comment type="caution">
    <text evidence="5">The sequence shown here is derived from an EMBL/GenBank/DDBJ whole genome shotgun (WGS) entry which is preliminary data.</text>
</comment>
<dbReference type="Pfam" id="PF02621">
    <property type="entry name" value="VitK2_biosynth"/>
    <property type="match status" value="1"/>
</dbReference>
<dbReference type="AlphaFoldDB" id="A0A8J7U0B4"/>
<dbReference type="RefSeq" id="WP_207856130.1">
    <property type="nucleotide sequence ID" value="NZ_JAFREP010000001.1"/>
</dbReference>
<sequence>MIRLALSPCPNDTFAFYGLLHGKTSFTETIDVQYADIEALNGICLNDAADICKISFGLYPRIYDRYQLLEGGSALGFGCGPLIVAREPDLEPTGARIAVPGANTTAKLLLDLYTQRDYQPVERVFDQIMPACEAGEVDAGLIIHESRFTYQTHGLHKRVDLGEWWERVTGHPIPLGGIVAHQRVDADTLSRFDAALRESIDYAWRHQDEVVPFMRRHAQEMERSVMEQHVALYVNDFTRALGQTGRDAVANLVLRARELDPAAD</sequence>
<dbReference type="EMBL" id="JAFREP010000001">
    <property type="protein sequence ID" value="MBO1316893.1"/>
    <property type="molecule type" value="Genomic_DNA"/>
</dbReference>
<comment type="catalytic activity">
    <reaction evidence="4">
        <text>cyclic dehypoxanthinylfutalosinate = 1,4-dihydroxy-6-naphthoate + dihydroxyacetone</text>
        <dbReference type="Rhea" id="RHEA:33087"/>
        <dbReference type="ChEBI" id="CHEBI:16016"/>
        <dbReference type="ChEBI" id="CHEBI:64254"/>
        <dbReference type="ChEBI" id="CHEBI:64270"/>
        <dbReference type="EC" id="4.1.99.29"/>
    </reaction>
</comment>
<dbReference type="EC" id="4.1.99.29" evidence="4"/>
<evidence type="ECO:0000256" key="4">
    <source>
        <dbReference type="HAMAP-Rule" id="MF_00996"/>
    </source>
</evidence>
<keyword evidence="6" id="KW-1185">Reference proteome</keyword>
<dbReference type="PANTHER" id="PTHR37167:SF1">
    <property type="entry name" value="1,4-DIHYDROXY-6-NAPHTOATE SYNTHASE"/>
    <property type="match status" value="1"/>
</dbReference>
<name>A0A8J7U0B4_9BACT</name>
<comment type="similarity">
    <text evidence="4">Belongs to the MqnA/MqnD family. MqnD subfamily.</text>
</comment>